<dbReference type="Proteomes" id="UP000216913">
    <property type="component" value="Unassembled WGS sequence"/>
</dbReference>
<feature type="transmembrane region" description="Helical" evidence="3">
    <location>
        <begin position="59"/>
        <end position="81"/>
    </location>
</feature>
<keyword evidence="6" id="KW-1185">Reference proteome</keyword>
<feature type="transmembrane region" description="Helical" evidence="3">
    <location>
        <begin position="93"/>
        <end position="113"/>
    </location>
</feature>
<feature type="domain" description="GGDEF" evidence="4">
    <location>
        <begin position="252"/>
        <end position="384"/>
    </location>
</feature>
<feature type="transmembrane region" description="Helical" evidence="3">
    <location>
        <begin position="119"/>
        <end position="139"/>
    </location>
</feature>
<dbReference type="CDD" id="cd01949">
    <property type="entry name" value="GGDEF"/>
    <property type="match status" value="1"/>
</dbReference>
<dbReference type="InterPro" id="IPR043128">
    <property type="entry name" value="Rev_trsase/Diguanyl_cyclase"/>
</dbReference>
<dbReference type="PANTHER" id="PTHR45138:SF9">
    <property type="entry name" value="DIGUANYLATE CYCLASE DGCM-RELATED"/>
    <property type="match status" value="1"/>
</dbReference>
<dbReference type="GO" id="GO:0052621">
    <property type="term" value="F:diguanylate cyclase activity"/>
    <property type="evidence" value="ECO:0007669"/>
    <property type="project" value="UniProtKB-EC"/>
</dbReference>
<evidence type="ECO:0000256" key="1">
    <source>
        <dbReference type="ARBA" id="ARBA00012528"/>
    </source>
</evidence>
<keyword evidence="3" id="KW-1133">Transmembrane helix</keyword>
<dbReference type="InterPro" id="IPR000160">
    <property type="entry name" value="GGDEF_dom"/>
</dbReference>
<comment type="caution">
    <text evidence="5">The sequence shown here is derived from an EMBL/GenBank/DDBJ whole genome shotgun (WGS) entry which is preliminary data.</text>
</comment>
<keyword evidence="3" id="KW-0812">Transmembrane</keyword>
<reference evidence="5 6" key="1">
    <citation type="submission" date="2017-05" db="EMBL/GenBank/DDBJ databases">
        <title>Complete and WGS of Bordetella genogroups.</title>
        <authorList>
            <person name="Spilker T."/>
            <person name="LiPuma J."/>
        </authorList>
    </citation>
    <scope>NUCLEOTIDE SEQUENCE [LARGE SCALE GENOMIC DNA]</scope>
    <source>
        <strain evidence="5 6">AU10456</strain>
    </source>
</reference>
<proteinExistence type="predicted"/>
<dbReference type="PANTHER" id="PTHR45138">
    <property type="entry name" value="REGULATORY COMPONENTS OF SENSORY TRANSDUCTION SYSTEM"/>
    <property type="match status" value="1"/>
</dbReference>
<dbReference type="FunFam" id="3.30.70.270:FF:000001">
    <property type="entry name" value="Diguanylate cyclase domain protein"/>
    <property type="match status" value="1"/>
</dbReference>
<evidence type="ECO:0000256" key="3">
    <source>
        <dbReference type="SAM" id="Phobius"/>
    </source>
</evidence>
<dbReference type="SMART" id="SM00267">
    <property type="entry name" value="GGDEF"/>
    <property type="match status" value="1"/>
</dbReference>
<dbReference type="InterPro" id="IPR050469">
    <property type="entry name" value="Diguanylate_Cyclase"/>
</dbReference>
<dbReference type="Gene3D" id="3.30.70.270">
    <property type="match status" value="1"/>
</dbReference>
<evidence type="ECO:0000256" key="2">
    <source>
        <dbReference type="ARBA" id="ARBA00034247"/>
    </source>
</evidence>
<gene>
    <name evidence="5" type="ORF">CAL25_08610</name>
</gene>
<name>A0A261TW17_9BORD</name>
<dbReference type="PROSITE" id="PS50887">
    <property type="entry name" value="GGDEF"/>
    <property type="match status" value="1"/>
</dbReference>
<evidence type="ECO:0000313" key="6">
    <source>
        <dbReference type="Proteomes" id="UP000216913"/>
    </source>
</evidence>
<feature type="transmembrane region" description="Helical" evidence="3">
    <location>
        <begin position="151"/>
        <end position="173"/>
    </location>
</feature>
<feature type="transmembrane region" description="Helical" evidence="3">
    <location>
        <begin position="6"/>
        <end position="26"/>
    </location>
</feature>
<dbReference type="SUPFAM" id="SSF55073">
    <property type="entry name" value="Nucleotide cyclase"/>
    <property type="match status" value="1"/>
</dbReference>
<organism evidence="5 6">
    <name type="scientific">Bordetella genomosp. 5</name>
    <dbReference type="NCBI Taxonomy" id="1395608"/>
    <lineage>
        <taxon>Bacteria</taxon>
        <taxon>Pseudomonadati</taxon>
        <taxon>Pseudomonadota</taxon>
        <taxon>Betaproteobacteria</taxon>
        <taxon>Burkholderiales</taxon>
        <taxon>Alcaligenaceae</taxon>
        <taxon>Bordetella</taxon>
    </lineage>
</organism>
<sequence length="387" mass="42178">MLAPVNLLLITALAAFIALCVLGSLARSGIAGIRAALWSNVLTIVALVAFTGQTRQDGWWLSIMVANLLMSGGICLFYAGFRQFLGLAVPWRRLGLGLALLMGTLFFFTYVHWNLAARIVAASGLHLVILASLGYQIWSLERKRGWRYSEVFTLALMVTAVIGHAVRMVVYGADLEQSVVMMSPTFWNVLFLSLGVLVMPSLTLGFILMIHDRMLAEREREANIDFLTGVLSRKAWWGEVQRLGAHSRRGRASVAVLVLDIDNFKRINDSCGHAGGDAVLRHFATLAATALRASDVLGRLGGEEFVVAMPGTSLQDARLAAERLLAAVAAVPCRHGEHVVSYTFSAGIARWDDEQSLADVIERADRALYAAKQGGRNRVVMDTSVPV</sequence>
<evidence type="ECO:0000259" key="4">
    <source>
        <dbReference type="PROSITE" id="PS50887"/>
    </source>
</evidence>
<protein>
    <recommendedName>
        <fullName evidence="1">diguanylate cyclase</fullName>
        <ecNumber evidence="1">2.7.7.65</ecNumber>
    </recommendedName>
</protein>
<feature type="transmembrane region" description="Helical" evidence="3">
    <location>
        <begin position="185"/>
        <end position="210"/>
    </location>
</feature>
<dbReference type="EC" id="2.7.7.65" evidence="1"/>
<dbReference type="EMBL" id="NEVP01000005">
    <property type="protein sequence ID" value="OZI52843.1"/>
    <property type="molecule type" value="Genomic_DNA"/>
</dbReference>
<feature type="transmembrane region" description="Helical" evidence="3">
    <location>
        <begin position="35"/>
        <end position="53"/>
    </location>
</feature>
<dbReference type="Pfam" id="PF00990">
    <property type="entry name" value="GGDEF"/>
    <property type="match status" value="1"/>
</dbReference>
<comment type="catalytic activity">
    <reaction evidence="2">
        <text>2 GTP = 3',3'-c-di-GMP + 2 diphosphate</text>
        <dbReference type="Rhea" id="RHEA:24898"/>
        <dbReference type="ChEBI" id="CHEBI:33019"/>
        <dbReference type="ChEBI" id="CHEBI:37565"/>
        <dbReference type="ChEBI" id="CHEBI:58805"/>
        <dbReference type="EC" id="2.7.7.65"/>
    </reaction>
</comment>
<keyword evidence="3" id="KW-0472">Membrane</keyword>
<dbReference type="NCBIfam" id="TIGR00254">
    <property type="entry name" value="GGDEF"/>
    <property type="match status" value="1"/>
</dbReference>
<dbReference type="InterPro" id="IPR029787">
    <property type="entry name" value="Nucleotide_cyclase"/>
</dbReference>
<accession>A0A261TW17</accession>
<evidence type="ECO:0000313" key="5">
    <source>
        <dbReference type="EMBL" id="OZI52843.1"/>
    </source>
</evidence>
<dbReference type="AlphaFoldDB" id="A0A261TW17"/>